<dbReference type="RefSeq" id="WP_119532131.1">
    <property type="nucleotide sequence ID" value="NZ_QXTF01000001.1"/>
</dbReference>
<dbReference type="InterPro" id="IPR029044">
    <property type="entry name" value="Nucleotide-diphossugar_trans"/>
</dbReference>
<evidence type="ECO:0000313" key="3">
    <source>
        <dbReference type="EMBL" id="RIX32311.1"/>
    </source>
</evidence>
<reference evidence="3 4" key="1">
    <citation type="submission" date="2018-09" db="EMBL/GenBank/DDBJ databases">
        <title>Sphingomonas sp. DAC4.</title>
        <authorList>
            <person name="Seo T."/>
        </authorList>
    </citation>
    <scope>NUCLEOTIDE SEQUENCE [LARGE SCALE GENOMIC DNA]</scope>
    <source>
        <strain evidence="3 4">DAC4</strain>
    </source>
</reference>
<dbReference type="Proteomes" id="UP000285023">
    <property type="component" value="Unassembled WGS sequence"/>
</dbReference>
<accession>A0A418Q356</accession>
<dbReference type="GO" id="GO:0016779">
    <property type="term" value="F:nucleotidyltransferase activity"/>
    <property type="evidence" value="ECO:0007669"/>
    <property type="project" value="UniProtKB-ARBA"/>
</dbReference>
<proteinExistence type="predicted"/>
<dbReference type="AlphaFoldDB" id="A0A418Q356"/>
<keyword evidence="4" id="KW-1185">Reference proteome</keyword>
<keyword evidence="1" id="KW-0460">Magnesium</keyword>
<dbReference type="InterPro" id="IPR025877">
    <property type="entry name" value="MobA-like_NTP_Trfase"/>
</dbReference>
<name>A0A418Q356_9SPHN</name>
<dbReference type="Pfam" id="PF12804">
    <property type="entry name" value="NTP_transf_3"/>
    <property type="match status" value="1"/>
</dbReference>
<evidence type="ECO:0000313" key="4">
    <source>
        <dbReference type="Proteomes" id="UP000285023"/>
    </source>
</evidence>
<protein>
    <submittedName>
        <fullName evidence="3">4-diphosphocytidyl-2C-methyl-D-erythritol synthase</fullName>
    </submittedName>
</protein>
<evidence type="ECO:0000256" key="1">
    <source>
        <dbReference type="ARBA" id="ARBA00022842"/>
    </source>
</evidence>
<dbReference type="SUPFAM" id="SSF53448">
    <property type="entry name" value="Nucleotide-diphospho-sugar transferases"/>
    <property type="match status" value="1"/>
</dbReference>
<sequence>MSRWTALVLAGSRPGRDAFAQAHGTDLKALIPVGGVPMVARPVTALLKADEISRVVVLAQQPERIVVALPTDVRLSVIRSGDTIAATLENILSDPATEFPLLVTTADHALLDEGIISDFCRQAAGADLAIGLVEQRPLLARLPETSRTWLRFRGGAYSGANLFAFGNRKAASAVALWRSVEQDRKKGWRMIAALGPSVLLGAVLRLRTIEQTLASVGRKIGLDIRKVELSNPLAAVDVDKPADHELVTAILDGQA</sequence>
<dbReference type="EMBL" id="QXTF01000001">
    <property type="protein sequence ID" value="RIX32311.1"/>
    <property type="molecule type" value="Genomic_DNA"/>
</dbReference>
<comment type="caution">
    <text evidence="3">The sequence shown here is derived from an EMBL/GenBank/DDBJ whole genome shotgun (WGS) entry which is preliminary data.</text>
</comment>
<feature type="domain" description="MobA-like NTP transferase" evidence="2">
    <location>
        <begin position="6"/>
        <end position="133"/>
    </location>
</feature>
<dbReference type="OrthoDB" id="159246at2"/>
<gene>
    <name evidence="3" type="ORF">D3M59_04965</name>
</gene>
<organism evidence="3 4">
    <name type="scientific">Sphingomonas edaphi</name>
    <dbReference type="NCBI Taxonomy" id="2315689"/>
    <lineage>
        <taxon>Bacteria</taxon>
        <taxon>Pseudomonadati</taxon>
        <taxon>Pseudomonadota</taxon>
        <taxon>Alphaproteobacteria</taxon>
        <taxon>Sphingomonadales</taxon>
        <taxon>Sphingomonadaceae</taxon>
        <taxon>Sphingomonas</taxon>
    </lineage>
</organism>
<evidence type="ECO:0000259" key="2">
    <source>
        <dbReference type="Pfam" id="PF12804"/>
    </source>
</evidence>
<dbReference type="Gene3D" id="3.90.550.10">
    <property type="entry name" value="Spore Coat Polysaccharide Biosynthesis Protein SpsA, Chain A"/>
    <property type="match status" value="1"/>
</dbReference>